<accession>A0A2R6XZ44</accession>
<proteinExistence type="predicted"/>
<evidence type="ECO:0000313" key="2">
    <source>
        <dbReference type="EMBL" id="PTQ55701.1"/>
    </source>
</evidence>
<evidence type="ECO:0000313" key="3">
    <source>
        <dbReference type="Proteomes" id="UP000244338"/>
    </source>
</evidence>
<protein>
    <submittedName>
        <fullName evidence="2">Uncharacterized protein</fullName>
    </submittedName>
</protein>
<sequence length="223" mass="25672">MPETTNIWIWILLWAFAYGGGWLKAPMSEGLKTDQGRAHNQTMHFWETSRSTSRWILFTVVALGILLELNIDPIFYFLPWPYMPWMILGFLYGAGLTAVYERGLPQTLRFLPGMLGAYALYVVSTLLDRTFPVLYEIVYDGMESVSRHELSDHFKHDLLKLTNLTMHTSLSPWAALVTVSASLSAALIREEVVDWFEALKSFYRQNKQRGGEVGRQWGFIRGR</sequence>
<dbReference type="Proteomes" id="UP000244338">
    <property type="component" value="Unassembled WGS sequence"/>
</dbReference>
<gene>
    <name evidence="2" type="ORF">BSOLF_1617</name>
</gene>
<feature type="transmembrane region" description="Helical" evidence="1">
    <location>
        <begin position="82"/>
        <end position="100"/>
    </location>
</feature>
<keyword evidence="1" id="KW-0472">Membrane</keyword>
<keyword evidence="1" id="KW-0812">Transmembrane</keyword>
<organism evidence="2 3">
    <name type="scientific">Candidatus Carbonibacillus altaicus</name>
    <dbReference type="NCBI Taxonomy" id="2163959"/>
    <lineage>
        <taxon>Bacteria</taxon>
        <taxon>Bacillati</taxon>
        <taxon>Bacillota</taxon>
        <taxon>Bacilli</taxon>
        <taxon>Bacillales</taxon>
        <taxon>Candidatus Carbonibacillus</taxon>
    </lineage>
</organism>
<evidence type="ECO:0000256" key="1">
    <source>
        <dbReference type="SAM" id="Phobius"/>
    </source>
</evidence>
<dbReference type="EMBL" id="PEBX01000081">
    <property type="protein sequence ID" value="PTQ55701.1"/>
    <property type="molecule type" value="Genomic_DNA"/>
</dbReference>
<feature type="transmembrane region" description="Helical" evidence="1">
    <location>
        <begin position="6"/>
        <end position="23"/>
    </location>
</feature>
<dbReference type="AlphaFoldDB" id="A0A2R6XZ44"/>
<feature type="transmembrane region" description="Helical" evidence="1">
    <location>
        <begin position="55"/>
        <end position="76"/>
    </location>
</feature>
<name>A0A2R6XZ44_9BACL</name>
<comment type="caution">
    <text evidence="2">The sequence shown here is derived from an EMBL/GenBank/DDBJ whole genome shotgun (WGS) entry which is preliminary data.</text>
</comment>
<keyword evidence="1" id="KW-1133">Transmembrane helix</keyword>
<reference evidence="3" key="1">
    <citation type="journal article" date="2018" name="Sci. Rep.">
        <title>Lignite coal burning seam in the remote Altai Mountains harbors a hydrogen-driven thermophilic microbial community.</title>
        <authorList>
            <person name="Kadnikov V.V."/>
            <person name="Mardanov A.V."/>
            <person name="Ivasenko D.A."/>
            <person name="Antsiferov D.V."/>
            <person name="Beletsky A.V."/>
            <person name="Karnachuk O.V."/>
            <person name="Ravin N.V."/>
        </authorList>
    </citation>
    <scope>NUCLEOTIDE SEQUENCE [LARGE SCALE GENOMIC DNA]</scope>
</reference>